<dbReference type="GO" id="GO:0006508">
    <property type="term" value="P:proteolysis"/>
    <property type="evidence" value="ECO:0007669"/>
    <property type="project" value="InterPro"/>
</dbReference>
<dbReference type="Proteomes" id="UP000305546">
    <property type="component" value="Unassembled WGS sequence"/>
</dbReference>
<dbReference type="Pfam" id="PF00246">
    <property type="entry name" value="Peptidase_M14"/>
    <property type="match status" value="1"/>
</dbReference>
<dbReference type="Gene3D" id="3.40.630.10">
    <property type="entry name" value="Zn peptidases"/>
    <property type="match status" value="1"/>
</dbReference>
<gene>
    <name evidence="2" type="ORF">FG385_02795</name>
</gene>
<organism evidence="2 3">
    <name type="scientific">Amycolatopsis alkalitolerans</name>
    <dbReference type="NCBI Taxonomy" id="2547244"/>
    <lineage>
        <taxon>Bacteria</taxon>
        <taxon>Bacillati</taxon>
        <taxon>Actinomycetota</taxon>
        <taxon>Actinomycetes</taxon>
        <taxon>Pseudonocardiales</taxon>
        <taxon>Pseudonocardiaceae</taxon>
        <taxon>Amycolatopsis</taxon>
    </lineage>
</organism>
<dbReference type="SUPFAM" id="SSF53187">
    <property type="entry name" value="Zn-dependent exopeptidases"/>
    <property type="match status" value="1"/>
</dbReference>
<proteinExistence type="predicted"/>
<reference evidence="2 3" key="1">
    <citation type="submission" date="2019-06" db="EMBL/GenBank/DDBJ databases">
        <title>Amycolatopsis alkalitolerans sp. nov., isolated from Gastrodia elata Blume.</title>
        <authorList>
            <person name="Narsing Rao M.P."/>
            <person name="Li W.J."/>
        </authorList>
    </citation>
    <scope>NUCLEOTIDE SEQUENCE [LARGE SCALE GENOMIC DNA]</scope>
    <source>
        <strain evidence="2 3">SYSUP0005</strain>
    </source>
</reference>
<evidence type="ECO:0000259" key="1">
    <source>
        <dbReference type="Pfam" id="PF00246"/>
    </source>
</evidence>
<dbReference type="GO" id="GO:0004181">
    <property type="term" value="F:metallocarboxypeptidase activity"/>
    <property type="evidence" value="ECO:0007669"/>
    <property type="project" value="InterPro"/>
</dbReference>
<keyword evidence="3" id="KW-1185">Reference proteome</keyword>
<protein>
    <submittedName>
        <fullName evidence="2">Peptidase M14</fullName>
    </submittedName>
</protein>
<evidence type="ECO:0000313" key="3">
    <source>
        <dbReference type="Proteomes" id="UP000305546"/>
    </source>
</evidence>
<name>A0A5C4MC47_9PSEU</name>
<dbReference type="InterPro" id="IPR000834">
    <property type="entry name" value="Peptidase_M14"/>
</dbReference>
<accession>A0A5C4MC47</accession>
<evidence type="ECO:0000313" key="2">
    <source>
        <dbReference type="EMBL" id="TNC29052.1"/>
    </source>
</evidence>
<dbReference type="AlphaFoldDB" id="A0A5C4MC47"/>
<feature type="domain" description="Peptidase M14" evidence="1">
    <location>
        <begin position="63"/>
        <end position="218"/>
    </location>
</feature>
<sequence length="485" mass="52150">MGGIWGFGVTALIQQGTWRPGPPFDDACGRRGGNRVFAQISRLAAEVPPTADFAGVDRLYAQTGELARAHPGTAVVRRIGTSRLGEPLWCLTVQGGPEQVVVVAAVHPNEPVGGLSSVRLARVLLADAGLREELGCTWHIVPCIDPDGTRLNEPWFTGPMTLESYGRSFYRPAPDEQVEWSFPLSYQGIFFDRVLPETVALMRLIDETKPMLLCSLHNGEYGGVFYYLSRTTRALDAQLAALPVGLGLPLHTGEAEAPFIEQIAPAVFRNFTAEQELDFMLELGLDPARRTAGASSGAYAARYGTAYLATEVPYWADARADDHAPIEMSYATVLAKRGECAHGTVDRLSGILGSVRAELTVRTPFLRATEAFLPYLADAAEADLARAERPGTERPAVVAERFHSISGVQSARIRLGGMLLRALAAEIAVGHGTPAVRAGHGRLTETYAGWLAEAEMPQPIPLAKLAGVQLGAILSTAVAIRYAAR</sequence>
<dbReference type="GO" id="GO:0008270">
    <property type="term" value="F:zinc ion binding"/>
    <property type="evidence" value="ECO:0007669"/>
    <property type="project" value="InterPro"/>
</dbReference>
<dbReference type="EMBL" id="VDFW01000002">
    <property type="protein sequence ID" value="TNC29052.1"/>
    <property type="molecule type" value="Genomic_DNA"/>
</dbReference>
<comment type="caution">
    <text evidence="2">The sequence shown here is derived from an EMBL/GenBank/DDBJ whole genome shotgun (WGS) entry which is preliminary data.</text>
</comment>